<gene>
    <name evidence="1" type="ORF">H5410_064927</name>
</gene>
<sequence>MQSSFRNPCKFFNWYDPEFPSQIKIRSIAGFKIDSSCSRAGSTTTFQRPARVRLLVALAMIGFKHEMRFVHLNHLGHGAKTDDATKLLTLGREMPRRTHAHLQGVRFVSLRHGVAMRAEDLHEVRDHDPPTGVE</sequence>
<evidence type="ECO:0000313" key="2">
    <source>
        <dbReference type="Proteomes" id="UP000824120"/>
    </source>
</evidence>
<dbReference type="Proteomes" id="UP000824120">
    <property type="component" value="Unassembled WGS sequence"/>
</dbReference>
<dbReference type="AlphaFoldDB" id="A0A9J5VYA3"/>
<comment type="caution">
    <text evidence="1">The sequence shown here is derived from an EMBL/GenBank/DDBJ whole genome shotgun (WGS) entry which is preliminary data.</text>
</comment>
<organism evidence="1 2">
    <name type="scientific">Solanum commersonii</name>
    <name type="common">Commerson's wild potato</name>
    <name type="synonym">Commerson's nightshade</name>
    <dbReference type="NCBI Taxonomy" id="4109"/>
    <lineage>
        <taxon>Eukaryota</taxon>
        <taxon>Viridiplantae</taxon>
        <taxon>Streptophyta</taxon>
        <taxon>Embryophyta</taxon>
        <taxon>Tracheophyta</taxon>
        <taxon>Spermatophyta</taxon>
        <taxon>Magnoliopsida</taxon>
        <taxon>eudicotyledons</taxon>
        <taxon>Gunneridae</taxon>
        <taxon>Pentapetalae</taxon>
        <taxon>asterids</taxon>
        <taxon>lamiids</taxon>
        <taxon>Solanales</taxon>
        <taxon>Solanaceae</taxon>
        <taxon>Solanoideae</taxon>
        <taxon>Solaneae</taxon>
        <taxon>Solanum</taxon>
    </lineage>
</organism>
<accession>A0A9J5VYA3</accession>
<name>A0A9J5VYA3_SOLCO</name>
<dbReference type="EMBL" id="JACXVP010000266">
    <property type="protein sequence ID" value="KAG5568055.1"/>
    <property type="molecule type" value="Genomic_DNA"/>
</dbReference>
<keyword evidence="2" id="KW-1185">Reference proteome</keyword>
<reference evidence="1" key="1">
    <citation type="submission" date="2020-09" db="EMBL/GenBank/DDBJ databases">
        <title>De no assembly of potato wild relative species, Solanum commersonii.</title>
        <authorList>
            <person name="Cho K."/>
        </authorList>
    </citation>
    <scope>NUCLEOTIDE SEQUENCE</scope>
    <source>
        <strain evidence="1">LZ3.2</strain>
        <tissue evidence="1">Leaf</tissue>
    </source>
</reference>
<protein>
    <submittedName>
        <fullName evidence="1">Uncharacterized protein</fullName>
    </submittedName>
</protein>
<proteinExistence type="predicted"/>
<evidence type="ECO:0000313" key="1">
    <source>
        <dbReference type="EMBL" id="KAG5568055.1"/>
    </source>
</evidence>